<dbReference type="Proteomes" id="UP000192247">
    <property type="component" value="Unassembled WGS sequence"/>
</dbReference>
<keyword evidence="4" id="KW-1185">Reference proteome</keyword>
<dbReference type="EMBL" id="MNPL01019571">
    <property type="protein sequence ID" value="OQR69865.1"/>
    <property type="molecule type" value="Genomic_DNA"/>
</dbReference>
<protein>
    <recommendedName>
        <fullName evidence="2">MD-2-related lipid-recognition domain-containing protein</fullName>
    </recommendedName>
</protein>
<dbReference type="Pfam" id="PF02221">
    <property type="entry name" value="E1_DerP2_DerF2"/>
    <property type="match status" value="1"/>
</dbReference>
<gene>
    <name evidence="3" type="ORF">BIW11_12004</name>
</gene>
<evidence type="ECO:0000256" key="1">
    <source>
        <dbReference type="SAM" id="SignalP"/>
    </source>
</evidence>
<dbReference type="AlphaFoldDB" id="A0A1V9X8H8"/>
<evidence type="ECO:0000259" key="2">
    <source>
        <dbReference type="SMART" id="SM00737"/>
    </source>
</evidence>
<dbReference type="InterPro" id="IPR014756">
    <property type="entry name" value="Ig_E-set"/>
</dbReference>
<proteinExistence type="predicted"/>
<evidence type="ECO:0000313" key="4">
    <source>
        <dbReference type="Proteomes" id="UP000192247"/>
    </source>
</evidence>
<dbReference type="FunCoup" id="A0A1V9X8H8">
    <property type="interactions" value="63"/>
</dbReference>
<keyword evidence="1" id="KW-0732">Signal</keyword>
<feature type="chain" id="PRO_5012076880" description="MD-2-related lipid-recognition domain-containing protein" evidence="1">
    <location>
        <begin position="17"/>
        <end position="154"/>
    </location>
</feature>
<sequence length="154" mass="16867">MKRLGQTLLICGFLCAQIVHLQKKVINDMQICGGNGVVQLVIVEPCSNEPCMFQRPGQIKVHIEAGFDRPSETAKLSASAMVKSRNLTLPGVPNNLCRLTSCPLNGRGDIRNLSFTVPIKSFYPPGTYELSFVASGDDGMEICRRLNVTIITDQ</sequence>
<name>A0A1V9X8H8_9ACAR</name>
<dbReference type="InterPro" id="IPR003172">
    <property type="entry name" value="ML_dom"/>
</dbReference>
<dbReference type="InParanoid" id="A0A1V9X8H8"/>
<organism evidence="3 4">
    <name type="scientific">Tropilaelaps mercedesae</name>
    <dbReference type="NCBI Taxonomy" id="418985"/>
    <lineage>
        <taxon>Eukaryota</taxon>
        <taxon>Metazoa</taxon>
        <taxon>Ecdysozoa</taxon>
        <taxon>Arthropoda</taxon>
        <taxon>Chelicerata</taxon>
        <taxon>Arachnida</taxon>
        <taxon>Acari</taxon>
        <taxon>Parasitiformes</taxon>
        <taxon>Mesostigmata</taxon>
        <taxon>Gamasina</taxon>
        <taxon>Dermanyssoidea</taxon>
        <taxon>Laelapidae</taxon>
        <taxon>Tropilaelaps</taxon>
    </lineage>
</organism>
<comment type="caution">
    <text evidence="3">The sequence shown here is derived from an EMBL/GenBank/DDBJ whole genome shotgun (WGS) entry which is preliminary data.</text>
</comment>
<dbReference type="Gene3D" id="2.60.40.770">
    <property type="match status" value="1"/>
</dbReference>
<dbReference type="SMART" id="SM00737">
    <property type="entry name" value="ML"/>
    <property type="match status" value="1"/>
</dbReference>
<evidence type="ECO:0000313" key="3">
    <source>
        <dbReference type="EMBL" id="OQR69865.1"/>
    </source>
</evidence>
<feature type="domain" description="MD-2-related lipid-recognition" evidence="2">
    <location>
        <begin position="29"/>
        <end position="148"/>
    </location>
</feature>
<feature type="signal peptide" evidence="1">
    <location>
        <begin position="1"/>
        <end position="16"/>
    </location>
</feature>
<dbReference type="SUPFAM" id="SSF81296">
    <property type="entry name" value="E set domains"/>
    <property type="match status" value="1"/>
</dbReference>
<reference evidence="3 4" key="1">
    <citation type="journal article" date="2017" name="Gigascience">
        <title>Draft genome of the honey bee ectoparasitic mite, Tropilaelaps mercedesae, is shaped by the parasitic life history.</title>
        <authorList>
            <person name="Dong X."/>
            <person name="Armstrong S.D."/>
            <person name="Xia D."/>
            <person name="Makepeace B.L."/>
            <person name="Darby A.C."/>
            <person name="Kadowaki T."/>
        </authorList>
    </citation>
    <scope>NUCLEOTIDE SEQUENCE [LARGE SCALE GENOMIC DNA]</scope>
    <source>
        <strain evidence="3">Wuxi-XJTLU</strain>
    </source>
</reference>
<accession>A0A1V9X8H8</accession>